<proteinExistence type="predicted"/>
<dbReference type="Proteomes" id="UP000663827">
    <property type="component" value="Unassembled WGS sequence"/>
</dbReference>
<comment type="caution">
    <text evidence="1">The sequence shown here is derived from an EMBL/GenBank/DDBJ whole genome shotgun (WGS) entry which is preliminary data.</text>
</comment>
<dbReference type="AlphaFoldDB" id="A0A8H3DXR0"/>
<accession>A0A8H3DXR0</accession>
<dbReference type="EMBL" id="CAJNJQ010000638">
    <property type="protein sequence ID" value="CAE7090773.1"/>
    <property type="molecule type" value="Genomic_DNA"/>
</dbReference>
<dbReference type="PANTHER" id="PTHR46579:SF1">
    <property type="entry name" value="F5_8 TYPE C DOMAIN-CONTAINING PROTEIN"/>
    <property type="match status" value="1"/>
</dbReference>
<reference evidence="1" key="1">
    <citation type="submission" date="2021-01" db="EMBL/GenBank/DDBJ databases">
        <authorList>
            <person name="Kaushik A."/>
        </authorList>
    </citation>
    <scope>NUCLEOTIDE SEQUENCE</scope>
    <source>
        <strain evidence="1">AG5</strain>
    </source>
</reference>
<dbReference type="PANTHER" id="PTHR46579">
    <property type="entry name" value="F5/8 TYPE C DOMAIN-CONTAINING PROTEIN-RELATED"/>
    <property type="match status" value="1"/>
</dbReference>
<sequence length="448" mass="52524">MHLLFENLVPNMIKHWIGDFKGLNAGNGTYQIPKPSWLIVGLLTALATRTIPSVFVGTLPDIALDRVLYKAEAYAFWIQYLAPILLKNLLAKKYYEHLVQLREIILLCLQFKITNEEIDELQTMINTWVIKYEEYYYQYRATRLPTCPLTLHALLHIPYYIRKTGPLWASWAFVMERFCGHLLPAVKNRIRPYEHLDHYVERRAQMQIVSKVYNMPSLAKPRIKYKYVGDVQMSSHEVAYKEFSNVVLGRPVKRVELDKTLGDHMVRYFSIVYPGRSVRQLHSDIAQDTLVRYGRFRIVDDGDSFRTAILIDRDPLARDNSYVKYDLLPDRNTRFRNRLDDPMREVQYGRLLDIYYVEFMESQEKRIPYLLARVEECDTGGRDAARRGTPLVTYKRVFAPILVHIDTIYAVVGRVSLGRNEWAMLDRSRDGVRTQFLDEAGNVDRNLE</sequence>
<evidence type="ECO:0000313" key="2">
    <source>
        <dbReference type="Proteomes" id="UP000663827"/>
    </source>
</evidence>
<name>A0A8H3DXR0_9AGAM</name>
<gene>
    <name evidence="1" type="ORF">RDB_LOCUS31767</name>
</gene>
<protein>
    <submittedName>
        <fullName evidence="1">Uncharacterized protein</fullName>
    </submittedName>
</protein>
<organism evidence="1 2">
    <name type="scientific">Rhizoctonia solani</name>
    <dbReference type="NCBI Taxonomy" id="456999"/>
    <lineage>
        <taxon>Eukaryota</taxon>
        <taxon>Fungi</taxon>
        <taxon>Dikarya</taxon>
        <taxon>Basidiomycota</taxon>
        <taxon>Agaricomycotina</taxon>
        <taxon>Agaricomycetes</taxon>
        <taxon>Cantharellales</taxon>
        <taxon>Ceratobasidiaceae</taxon>
        <taxon>Rhizoctonia</taxon>
    </lineage>
</organism>
<evidence type="ECO:0000313" key="1">
    <source>
        <dbReference type="EMBL" id="CAE7090773.1"/>
    </source>
</evidence>